<sequence length="78" mass="8797">MPRRCPLLGAPAPTAVTTATQKKIRSLLSRYHLQERAKMAENVREEQLGGKAVWEDSAEKLMLAQQDSENYIRAKAIM</sequence>
<protein>
    <submittedName>
        <fullName evidence="1">Uncharacterized protein</fullName>
    </submittedName>
</protein>
<name>A0A0D2NAH7_HYPSF</name>
<organism evidence="1 2">
    <name type="scientific">Hypholoma sublateritium (strain FD-334 SS-4)</name>
    <dbReference type="NCBI Taxonomy" id="945553"/>
    <lineage>
        <taxon>Eukaryota</taxon>
        <taxon>Fungi</taxon>
        <taxon>Dikarya</taxon>
        <taxon>Basidiomycota</taxon>
        <taxon>Agaricomycotina</taxon>
        <taxon>Agaricomycetes</taxon>
        <taxon>Agaricomycetidae</taxon>
        <taxon>Agaricales</taxon>
        <taxon>Agaricineae</taxon>
        <taxon>Strophariaceae</taxon>
        <taxon>Hypholoma</taxon>
    </lineage>
</organism>
<dbReference type="EMBL" id="KN817627">
    <property type="protein sequence ID" value="KJA16134.1"/>
    <property type="molecule type" value="Genomic_DNA"/>
</dbReference>
<dbReference type="AlphaFoldDB" id="A0A0D2NAH7"/>
<evidence type="ECO:0000313" key="2">
    <source>
        <dbReference type="Proteomes" id="UP000054270"/>
    </source>
</evidence>
<keyword evidence="2" id="KW-1185">Reference proteome</keyword>
<evidence type="ECO:0000313" key="1">
    <source>
        <dbReference type="EMBL" id="KJA16134.1"/>
    </source>
</evidence>
<accession>A0A0D2NAH7</accession>
<gene>
    <name evidence="1" type="ORF">HYPSUDRAFT_207286</name>
</gene>
<proteinExistence type="predicted"/>
<dbReference type="OrthoDB" id="3824970at2759"/>
<dbReference type="Proteomes" id="UP000054270">
    <property type="component" value="Unassembled WGS sequence"/>
</dbReference>
<reference evidence="2" key="1">
    <citation type="submission" date="2014-04" db="EMBL/GenBank/DDBJ databases">
        <title>Evolutionary Origins and Diversification of the Mycorrhizal Mutualists.</title>
        <authorList>
            <consortium name="DOE Joint Genome Institute"/>
            <consortium name="Mycorrhizal Genomics Consortium"/>
            <person name="Kohler A."/>
            <person name="Kuo A."/>
            <person name="Nagy L.G."/>
            <person name="Floudas D."/>
            <person name="Copeland A."/>
            <person name="Barry K.W."/>
            <person name="Cichocki N."/>
            <person name="Veneault-Fourrey C."/>
            <person name="LaButti K."/>
            <person name="Lindquist E.A."/>
            <person name="Lipzen A."/>
            <person name="Lundell T."/>
            <person name="Morin E."/>
            <person name="Murat C."/>
            <person name="Riley R."/>
            <person name="Ohm R."/>
            <person name="Sun H."/>
            <person name="Tunlid A."/>
            <person name="Henrissat B."/>
            <person name="Grigoriev I.V."/>
            <person name="Hibbett D.S."/>
            <person name="Martin F."/>
        </authorList>
    </citation>
    <scope>NUCLEOTIDE SEQUENCE [LARGE SCALE GENOMIC DNA]</scope>
    <source>
        <strain evidence="2">FD-334 SS-4</strain>
    </source>
</reference>